<protein>
    <recommendedName>
        <fullName evidence="3">N-acetyltransferase domain-containing protein</fullName>
    </recommendedName>
</protein>
<evidence type="ECO:0008006" key="3">
    <source>
        <dbReference type="Google" id="ProtNLM"/>
    </source>
</evidence>
<dbReference type="OrthoDB" id="9806005at2"/>
<dbReference type="AlphaFoldDB" id="A0A1T5A827"/>
<gene>
    <name evidence="1" type="ORF">SAMN03080601_00136</name>
</gene>
<dbReference type="RefSeq" id="WP_079555931.1">
    <property type="nucleotide sequence ID" value="NZ_CP021904.1"/>
</dbReference>
<keyword evidence="2" id="KW-1185">Reference proteome</keyword>
<dbReference type="InterPro" id="IPR016181">
    <property type="entry name" value="Acyl_CoA_acyltransferase"/>
</dbReference>
<accession>A0A1T5A827</accession>
<sequence>MRIIPVGDKQTRTMFLDMVQVIYKNDPNYIRPLDNLIEEIFDPARNNFYSHGEAARFLLLDDKDAPIGRVAAFINRDKAFGYSQPTGGMGFFECINNREAAFKLFDAARDWLLERGMEAMDGPINFGENDNFWGLLVEGFTPPAFGMQYNLPYYRDFYENYGFDNYFEQVTHHLDVLKPFPERFWNIASRVVKRKEYSYKHFTWKESEKFIHDFVEIYDDAWRFHENFTPMNPETLRKSLREAKPFLDEELIWYAYHNDQPIGLIVIFPDVNQILKYFNGKFSLWNKIRFVFYKWMNKMDRGRVVVLGVKTKYQRMGIESGIFWHLRDVVAKKTYLKEMEISWVGDFNPKMQALLNAMDADFGKKHITYRFIFDPEKREEQRAGKIPVDTKSRLDS</sequence>
<evidence type="ECO:0000313" key="2">
    <source>
        <dbReference type="Proteomes" id="UP000191055"/>
    </source>
</evidence>
<organism evidence="1 2">
    <name type="scientific">Alkalitalea saponilacus</name>
    <dbReference type="NCBI Taxonomy" id="889453"/>
    <lineage>
        <taxon>Bacteria</taxon>
        <taxon>Pseudomonadati</taxon>
        <taxon>Bacteroidota</taxon>
        <taxon>Bacteroidia</taxon>
        <taxon>Marinilabiliales</taxon>
        <taxon>Marinilabiliaceae</taxon>
        <taxon>Alkalitalea</taxon>
    </lineage>
</organism>
<reference evidence="1 2" key="1">
    <citation type="submission" date="2017-02" db="EMBL/GenBank/DDBJ databases">
        <authorList>
            <person name="Peterson S.W."/>
        </authorList>
    </citation>
    <scope>NUCLEOTIDE SEQUENCE [LARGE SCALE GENOMIC DNA]</scope>
    <source>
        <strain evidence="1 2">DSM 24412</strain>
    </source>
</reference>
<dbReference type="SUPFAM" id="SSF55729">
    <property type="entry name" value="Acyl-CoA N-acyltransferases (Nat)"/>
    <property type="match status" value="1"/>
</dbReference>
<dbReference type="STRING" id="889453.SAMN03080601_00136"/>
<dbReference type="PANTHER" id="PTHR41368:SF1">
    <property type="entry name" value="PROTEIN YGHO"/>
    <property type="match status" value="1"/>
</dbReference>
<proteinExistence type="predicted"/>
<dbReference type="PANTHER" id="PTHR41368">
    <property type="entry name" value="PROTEIN YGHO"/>
    <property type="match status" value="1"/>
</dbReference>
<evidence type="ECO:0000313" key="1">
    <source>
        <dbReference type="EMBL" id="SKB31161.1"/>
    </source>
</evidence>
<dbReference type="EMBL" id="FUYV01000001">
    <property type="protein sequence ID" value="SKB31161.1"/>
    <property type="molecule type" value="Genomic_DNA"/>
</dbReference>
<dbReference type="Proteomes" id="UP000191055">
    <property type="component" value="Unassembled WGS sequence"/>
</dbReference>
<dbReference type="Gene3D" id="3.40.630.30">
    <property type="match status" value="1"/>
</dbReference>
<dbReference type="KEGG" id="asx:CDL62_06505"/>
<name>A0A1T5A827_9BACT</name>
<dbReference type="InterPro" id="IPR039968">
    <property type="entry name" value="BcerS-like"/>
</dbReference>